<name>A0A4D6H8L5_9EURY</name>
<dbReference type="Proteomes" id="UP000296706">
    <property type="component" value="Chromosome"/>
</dbReference>
<accession>A0A4D6H8L5</accession>
<evidence type="ECO:0000313" key="2">
    <source>
        <dbReference type="Proteomes" id="UP000296706"/>
    </source>
</evidence>
<keyword evidence="2" id="KW-1185">Reference proteome</keyword>
<sequence>MTRRWVYGGLVVLAISLLVSTGSFSTASADRDLDVTVADDASAFVGYDATCTNGTLSVTIANRFDSPISGSVTVDDSTSAFDLVSPGDETVVTVNSTAEEPVTVTVDGPETSVELDRTAPATC</sequence>
<gene>
    <name evidence="1" type="ORF">DV733_01490</name>
</gene>
<proteinExistence type="predicted"/>
<reference evidence="1 2" key="1">
    <citation type="journal article" date="2019" name="Nat. Commun.">
        <title>A new type of DNA phosphorothioation-based antiviral system in archaea.</title>
        <authorList>
            <person name="Xiong L."/>
            <person name="Liu S."/>
            <person name="Chen S."/>
            <person name="Xiao Y."/>
            <person name="Zhu B."/>
            <person name="Gao Y."/>
            <person name="Zhang Y."/>
            <person name="Chen B."/>
            <person name="Luo J."/>
            <person name="Deng Z."/>
            <person name="Chen X."/>
            <person name="Wang L."/>
            <person name="Chen S."/>
        </authorList>
    </citation>
    <scope>NUCLEOTIDE SEQUENCE [LARGE SCALE GENOMIC DNA]</scope>
    <source>
        <strain evidence="1 2">CBA1105</strain>
    </source>
</reference>
<dbReference type="KEGG" id="hsn:DV733_01490"/>
<dbReference type="EMBL" id="CP031310">
    <property type="protein sequence ID" value="QCC49975.1"/>
    <property type="molecule type" value="Genomic_DNA"/>
</dbReference>
<dbReference type="GeneID" id="39846500"/>
<evidence type="ECO:0000313" key="1">
    <source>
        <dbReference type="EMBL" id="QCC49975.1"/>
    </source>
</evidence>
<evidence type="ECO:0008006" key="3">
    <source>
        <dbReference type="Google" id="ProtNLM"/>
    </source>
</evidence>
<dbReference type="AlphaFoldDB" id="A0A4D6H8L5"/>
<dbReference type="RefSeq" id="WP_049993415.1">
    <property type="nucleotide sequence ID" value="NZ_CP031310.1"/>
</dbReference>
<protein>
    <recommendedName>
        <fullName evidence="3">CARDB domain-containing protein</fullName>
    </recommendedName>
</protein>
<organism evidence="1 2">
    <name type="scientific">Halapricum salinum</name>
    <dbReference type="NCBI Taxonomy" id="1457250"/>
    <lineage>
        <taxon>Archaea</taxon>
        <taxon>Methanobacteriati</taxon>
        <taxon>Methanobacteriota</taxon>
        <taxon>Stenosarchaea group</taxon>
        <taxon>Halobacteria</taxon>
        <taxon>Halobacteriales</taxon>
        <taxon>Haloarculaceae</taxon>
        <taxon>Halapricum</taxon>
    </lineage>
</organism>